<protein>
    <recommendedName>
        <fullName evidence="2">PDZ domain-containing protein</fullName>
    </recommendedName>
</protein>
<dbReference type="SMART" id="SM00228">
    <property type="entry name" value="PDZ"/>
    <property type="match status" value="1"/>
</dbReference>
<dbReference type="InterPro" id="IPR036034">
    <property type="entry name" value="PDZ_sf"/>
</dbReference>
<evidence type="ECO:0000313" key="5">
    <source>
        <dbReference type="Proteomes" id="UP000011087"/>
    </source>
</evidence>
<dbReference type="InterPro" id="IPR041489">
    <property type="entry name" value="PDZ_6"/>
</dbReference>
<dbReference type="RefSeq" id="XP_005819801.1">
    <property type="nucleotide sequence ID" value="XM_005819744.1"/>
</dbReference>
<dbReference type="KEGG" id="gtt:GUITHDRAFT_120971"/>
<dbReference type="HOGENOM" id="CLU_610379_0_0_1"/>
<name>L1I9A6_GUITC</name>
<feature type="region of interest" description="Disordered" evidence="1">
    <location>
        <begin position="251"/>
        <end position="281"/>
    </location>
</feature>
<dbReference type="EMBL" id="JH993169">
    <property type="protein sequence ID" value="EKX32821.1"/>
    <property type="molecule type" value="Genomic_DNA"/>
</dbReference>
<dbReference type="Proteomes" id="UP000011087">
    <property type="component" value="Unassembled WGS sequence"/>
</dbReference>
<evidence type="ECO:0000313" key="3">
    <source>
        <dbReference type="EMBL" id="EKX32821.1"/>
    </source>
</evidence>
<accession>L1I9A6</accession>
<dbReference type="GeneID" id="17289558"/>
<feature type="region of interest" description="Disordered" evidence="1">
    <location>
        <begin position="196"/>
        <end position="226"/>
    </location>
</feature>
<dbReference type="PaxDb" id="55529-EKX32821"/>
<proteinExistence type="predicted"/>
<evidence type="ECO:0000313" key="4">
    <source>
        <dbReference type="EnsemblProtists" id="EKX32821"/>
    </source>
</evidence>
<dbReference type="EnsemblProtists" id="EKX32821">
    <property type="protein sequence ID" value="EKX32821"/>
    <property type="gene ID" value="GUITHDRAFT_120971"/>
</dbReference>
<feature type="compositionally biased region" description="Basic and acidic residues" evidence="1">
    <location>
        <begin position="401"/>
        <end position="419"/>
    </location>
</feature>
<reference evidence="5" key="2">
    <citation type="submission" date="2012-11" db="EMBL/GenBank/DDBJ databases">
        <authorList>
            <person name="Kuo A."/>
            <person name="Curtis B.A."/>
            <person name="Tanifuji G."/>
            <person name="Burki F."/>
            <person name="Gruber A."/>
            <person name="Irimia M."/>
            <person name="Maruyama S."/>
            <person name="Arias M.C."/>
            <person name="Ball S.G."/>
            <person name="Gile G.H."/>
            <person name="Hirakawa Y."/>
            <person name="Hopkins J.F."/>
            <person name="Rensing S.A."/>
            <person name="Schmutz J."/>
            <person name="Symeonidi A."/>
            <person name="Elias M."/>
            <person name="Eveleigh R.J."/>
            <person name="Herman E.K."/>
            <person name="Klute M.J."/>
            <person name="Nakayama T."/>
            <person name="Obornik M."/>
            <person name="Reyes-Prieto A."/>
            <person name="Armbrust E.V."/>
            <person name="Aves S.J."/>
            <person name="Beiko R.G."/>
            <person name="Coutinho P."/>
            <person name="Dacks J.B."/>
            <person name="Durnford D.G."/>
            <person name="Fast N.M."/>
            <person name="Green B.R."/>
            <person name="Grisdale C."/>
            <person name="Hempe F."/>
            <person name="Henrissat B."/>
            <person name="Hoppner M.P."/>
            <person name="Ishida K.-I."/>
            <person name="Kim E."/>
            <person name="Koreny L."/>
            <person name="Kroth P.G."/>
            <person name="Liu Y."/>
            <person name="Malik S.-B."/>
            <person name="Maier U.G."/>
            <person name="McRose D."/>
            <person name="Mock T."/>
            <person name="Neilson J.A."/>
            <person name="Onodera N.T."/>
            <person name="Poole A.M."/>
            <person name="Pritham E.J."/>
            <person name="Richards T.A."/>
            <person name="Rocap G."/>
            <person name="Roy S.W."/>
            <person name="Sarai C."/>
            <person name="Schaack S."/>
            <person name="Shirato S."/>
            <person name="Slamovits C.H."/>
            <person name="Spencer D.F."/>
            <person name="Suzuki S."/>
            <person name="Worden A.Z."/>
            <person name="Zauner S."/>
            <person name="Barry K."/>
            <person name="Bell C."/>
            <person name="Bharti A.K."/>
            <person name="Crow J.A."/>
            <person name="Grimwood J."/>
            <person name="Kramer R."/>
            <person name="Lindquist E."/>
            <person name="Lucas S."/>
            <person name="Salamov A."/>
            <person name="McFadden G.I."/>
            <person name="Lane C.E."/>
            <person name="Keeling P.J."/>
            <person name="Gray M.W."/>
            <person name="Grigoriev I.V."/>
            <person name="Archibald J.M."/>
        </authorList>
    </citation>
    <scope>NUCLEOTIDE SEQUENCE</scope>
    <source>
        <strain evidence="5">CCMP2712</strain>
    </source>
</reference>
<evidence type="ECO:0000259" key="2">
    <source>
        <dbReference type="PROSITE" id="PS50106"/>
    </source>
</evidence>
<evidence type="ECO:0000256" key="1">
    <source>
        <dbReference type="SAM" id="MobiDB-lite"/>
    </source>
</evidence>
<reference evidence="4" key="3">
    <citation type="submission" date="2016-03" db="UniProtKB">
        <authorList>
            <consortium name="EnsemblProtists"/>
        </authorList>
    </citation>
    <scope>IDENTIFICATION</scope>
</reference>
<feature type="compositionally biased region" description="Basic and acidic residues" evidence="1">
    <location>
        <begin position="272"/>
        <end position="281"/>
    </location>
</feature>
<gene>
    <name evidence="3" type="ORF">GUITHDRAFT_120971</name>
</gene>
<reference evidence="3 5" key="1">
    <citation type="journal article" date="2012" name="Nature">
        <title>Algal genomes reveal evolutionary mosaicism and the fate of nucleomorphs.</title>
        <authorList>
            <consortium name="DOE Joint Genome Institute"/>
            <person name="Curtis B.A."/>
            <person name="Tanifuji G."/>
            <person name="Burki F."/>
            <person name="Gruber A."/>
            <person name="Irimia M."/>
            <person name="Maruyama S."/>
            <person name="Arias M.C."/>
            <person name="Ball S.G."/>
            <person name="Gile G.H."/>
            <person name="Hirakawa Y."/>
            <person name="Hopkins J.F."/>
            <person name="Kuo A."/>
            <person name="Rensing S.A."/>
            <person name="Schmutz J."/>
            <person name="Symeonidi A."/>
            <person name="Elias M."/>
            <person name="Eveleigh R.J."/>
            <person name="Herman E.K."/>
            <person name="Klute M.J."/>
            <person name="Nakayama T."/>
            <person name="Obornik M."/>
            <person name="Reyes-Prieto A."/>
            <person name="Armbrust E.V."/>
            <person name="Aves S.J."/>
            <person name="Beiko R.G."/>
            <person name="Coutinho P."/>
            <person name="Dacks J.B."/>
            <person name="Durnford D.G."/>
            <person name="Fast N.M."/>
            <person name="Green B.R."/>
            <person name="Grisdale C.J."/>
            <person name="Hempel F."/>
            <person name="Henrissat B."/>
            <person name="Hoppner M.P."/>
            <person name="Ishida K."/>
            <person name="Kim E."/>
            <person name="Koreny L."/>
            <person name="Kroth P.G."/>
            <person name="Liu Y."/>
            <person name="Malik S.B."/>
            <person name="Maier U.G."/>
            <person name="McRose D."/>
            <person name="Mock T."/>
            <person name="Neilson J.A."/>
            <person name="Onodera N.T."/>
            <person name="Poole A.M."/>
            <person name="Pritham E.J."/>
            <person name="Richards T.A."/>
            <person name="Rocap G."/>
            <person name="Roy S.W."/>
            <person name="Sarai C."/>
            <person name="Schaack S."/>
            <person name="Shirato S."/>
            <person name="Slamovits C.H."/>
            <person name="Spencer D.F."/>
            <person name="Suzuki S."/>
            <person name="Worden A.Z."/>
            <person name="Zauner S."/>
            <person name="Barry K."/>
            <person name="Bell C."/>
            <person name="Bharti A.K."/>
            <person name="Crow J.A."/>
            <person name="Grimwood J."/>
            <person name="Kramer R."/>
            <person name="Lindquist E."/>
            <person name="Lucas S."/>
            <person name="Salamov A."/>
            <person name="McFadden G.I."/>
            <person name="Lane C.E."/>
            <person name="Keeling P.J."/>
            <person name="Gray M.W."/>
            <person name="Grigoriev I.V."/>
            <person name="Archibald J.M."/>
        </authorList>
    </citation>
    <scope>NUCLEOTIDE SEQUENCE</scope>
    <source>
        <strain evidence="3 5">CCMP2712</strain>
    </source>
</reference>
<dbReference type="InterPro" id="IPR001478">
    <property type="entry name" value="PDZ"/>
</dbReference>
<dbReference type="PROSITE" id="PS50106">
    <property type="entry name" value="PDZ"/>
    <property type="match status" value="1"/>
</dbReference>
<keyword evidence="5" id="KW-1185">Reference proteome</keyword>
<dbReference type="Pfam" id="PF17820">
    <property type="entry name" value="PDZ_6"/>
    <property type="match status" value="1"/>
</dbReference>
<organism evidence="3">
    <name type="scientific">Guillardia theta (strain CCMP2712)</name>
    <name type="common">Cryptophyte</name>
    <dbReference type="NCBI Taxonomy" id="905079"/>
    <lineage>
        <taxon>Eukaryota</taxon>
        <taxon>Cryptophyceae</taxon>
        <taxon>Pyrenomonadales</taxon>
        <taxon>Geminigeraceae</taxon>
        <taxon>Guillardia</taxon>
    </lineage>
</organism>
<feature type="domain" description="PDZ" evidence="2">
    <location>
        <begin position="26"/>
        <end position="103"/>
    </location>
</feature>
<dbReference type="AlphaFoldDB" id="L1I9A6"/>
<feature type="region of interest" description="Disordered" evidence="1">
    <location>
        <begin position="398"/>
        <end position="424"/>
    </location>
</feature>
<sequence length="449" mass="49719">MEISNKSGSFESGKTMYDNFDDMLSTGSIYDSQEGRSDTDWAGLGVILEASIVAAGGCTWVVEEIAPGSPADLCGAISIGDMLVRVDDVMVAGMQIGEVVKLIIGREGSQVKLEFCNDAGVYSVDLVRAKAAIVNSTVMNLCHSMSMMSPSSSIHTLDSLSSHSHANLRCRERSPALVEGLGMRRSIEEWMATRDKGLHQLTDDERDGEERGRGEGETRETVKGIEGSLRTELKELEESRRGLAEEFELQERSAQHLREQTASTTILSSLAGDKEKGRERVEEREALEARLVAAERLNELYLQEISYLRSQLAHCLQDVRGVLELLEEGRRAQGRRDMVEDQVLMDLRAAVDSPRRRTRLGAVNITKHVEEILTAQDASTKMISEMIVDETRLSESLSCRGAEEGQGRTATDEELRRGAGDGVEEADEKEVDYFDDFALYKMLDTLTRV</sequence>
<dbReference type="STRING" id="905079.L1I9A6"/>
<dbReference type="SUPFAM" id="SSF50156">
    <property type="entry name" value="PDZ domain-like"/>
    <property type="match status" value="1"/>
</dbReference>
<dbReference type="Gene3D" id="2.30.42.10">
    <property type="match status" value="1"/>
</dbReference>
<dbReference type="OrthoDB" id="75502at2759"/>